<name>A0ABU4RSV6_9GAMM</name>
<dbReference type="PROSITE" id="PS51257">
    <property type="entry name" value="PROKAR_LIPOPROTEIN"/>
    <property type="match status" value="1"/>
</dbReference>
<organism evidence="2 3">
    <name type="scientific">Gilvimarinus gilvus</name>
    <dbReference type="NCBI Taxonomy" id="3058038"/>
    <lineage>
        <taxon>Bacteria</taxon>
        <taxon>Pseudomonadati</taxon>
        <taxon>Pseudomonadota</taxon>
        <taxon>Gammaproteobacteria</taxon>
        <taxon>Cellvibrionales</taxon>
        <taxon>Cellvibrionaceae</taxon>
        <taxon>Gilvimarinus</taxon>
    </lineage>
</organism>
<accession>A0ABU4RSV6</accession>
<evidence type="ECO:0000313" key="2">
    <source>
        <dbReference type="EMBL" id="MDX6847744.1"/>
    </source>
</evidence>
<keyword evidence="3" id="KW-1185">Reference proteome</keyword>
<dbReference type="EMBL" id="JAXAFO010000001">
    <property type="protein sequence ID" value="MDX6847744.1"/>
    <property type="molecule type" value="Genomic_DNA"/>
</dbReference>
<gene>
    <name evidence="2" type="ORF">SCD92_00140</name>
</gene>
<dbReference type="Proteomes" id="UP001273505">
    <property type="component" value="Unassembled WGS sequence"/>
</dbReference>
<evidence type="ECO:0000313" key="3">
    <source>
        <dbReference type="Proteomes" id="UP001273505"/>
    </source>
</evidence>
<comment type="caution">
    <text evidence="2">The sequence shown here is derived from an EMBL/GenBank/DDBJ whole genome shotgun (WGS) entry which is preliminary data.</text>
</comment>
<feature type="signal peptide" evidence="1">
    <location>
        <begin position="1"/>
        <end position="22"/>
    </location>
</feature>
<sequence>MKHLAVKAAILLLAVVGSSAFACDEACKKANAEQEHGVSFPGYLDAEFCRTTRADFLLQDYGSLEKYRTSQLPGGHKGGMNNIRKLLDQRKEWLVECDDYLRLTDQGRIFRDKATTDKIFAAIDKVSKELNGLVYNGSKEVIVTNGLDIAQQDFDQMMQQLEQHRTDLQLRGQLVNR</sequence>
<reference evidence="2 3" key="1">
    <citation type="submission" date="2023-11" db="EMBL/GenBank/DDBJ databases">
        <title>Gilvimarinus fulvus sp. nov., isolated from the surface of Kelp.</title>
        <authorList>
            <person name="Sun Y.Y."/>
            <person name="Gong Y."/>
            <person name="Du Z.J."/>
        </authorList>
    </citation>
    <scope>NUCLEOTIDE SEQUENCE [LARGE SCALE GENOMIC DNA]</scope>
    <source>
        <strain evidence="2 3">SDUM040013</strain>
    </source>
</reference>
<evidence type="ECO:0000256" key="1">
    <source>
        <dbReference type="SAM" id="SignalP"/>
    </source>
</evidence>
<protein>
    <recommendedName>
        <fullName evidence="4">Lysozyme inhibitor LprI N-terminal domain-containing protein</fullName>
    </recommendedName>
</protein>
<proteinExistence type="predicted"/>
<feature type="chain" id="PRO_5046472299" description="Lysozyme inhibitor LprI N-terminal domain-containing protein" evidence="1">
    <location>
        <begin position="23"/>
        <end position="177"/>
    </location>
</feature>
<dbReference type="RefSeq" id="WP_302724348.1">
    <property type="nucleotide sequence ID" value="NZ_JAULRU010000797.1"/>
</dbReference>
<keyword evidence="1" id="KW-0732">Signal</keyword>
<evidence type="ECO:0008006" key="4">
    <source>
        <dbReference type="Google" id="ProtNLM"/>
    </source>
</evidence>